<dbReference type="InterPro" id="IPR036890">
    <property type="entry name" value="HATPase_C_sf"/>
</dbReference>
<dbReference type="Proteomes" id="UP001148313">
    <property type="component" value="Unassembled WGS sequence"/>
</dbReference>
<feature type="transmembrane region" description="Helical" evidence="12">
    <location>
        <begin position="191"/>
        <end position="209"/>
    </location>
</feature>
<organism evidence="15 16">
    <name type="scientific">Hoeflea poritis</name>
    <dbReference type="NCBI Taxonomy" id="2993659"/>
    <lineage>
        <taxon>Bacteria</taxon>
        <taxon>Pseudomonadati</taxon>
        <taxon>Pseudomonadota</taxon>
        <taxon>Alphaproteobacteria</taxon>
        <taxon>Hyphomicrobiales</taxon>
        <taxon>Rhizobiaceae</taxon>
        <taxon>Hoeflea</taxon>
    </lineage>
</organism>
<accession>A0ABT4VMJ8</accession>
<evidence type="ECO:0000256" key="8">
    <source>
        <dbReference type="ARBA" id="ARBA00022989"/>
    </source>
</evidence>
<dbReference type="SMART" id="SM00387">
    <property type="entry name" value="HATPase_c"/>
    <property type="match status" value="1"/>
</dbReference>
<comment type="subcellular location">
    <subcellularLocation>
        <location evidence="2">Membrane</location>
    </subcellularLocation>
</comment>
<keyword evidence="5" id="KW-0808">Transferase</keyword>
<keyword evidence="9" id="KW-0902">Two-component regulatory system</keyword>
<dbReference type="InterPro" id="IPR050428">
    <property type="entry name" value="TCS_sensor_his_kinase"/>
</dbReference>
<keyword evidence="6 12" id="KW-0812">Transmembrane</keyword>
<dbReference type="InterPro" id="IPR003661">
    <property type="entry name" value="HisK_dim/P_dom"/>
</dbReference>
<feature type="domain" description="HAMP" evidence="14">
    <location>
        <begin position="211"/>
        <end position="263"/>
    </location>
</feature>
<feature type="domain" description="Histidine kinase" evidence="13">
    <location>
        <begin position="271"/>
        <end position="485"/>
    </location>
</feature>
<evidence type="ECO:0000313" key="15">
    <source>
        <dbReference type="EMBL" id="MDA4845894.1"/>
    </source>
</evidence>
<dbReference type="PROSITE" id="PS50885">
    <property type="entry name" value="HAMP"/>
    <property type="match status" value="1"/>
</dbReference>
<dbReference type="PRINTS" id="PR00344">
    <property type="entry name" value="BCTRLSENSOR"/>
</dbReference>
<reference evidence="15" key="1">
    <citation type="submission" date="2022-11" db="EMBL/GenBank/DDBJ databases">
        <title>Hoeflea poritis sp. nov., isolated from scleractinian coral Porites lutea.</title>
        <authorList>
            <person name="Zhang G."/>
            <person name="Wei Q."/>
            <person name="Cai L."/>
        </authorList>
    </citation>
    <scope>NUCLEOTIDE SEQUENCE</scope>
    <source>
        <strain evidence="15">E7-10</strain>
    </source>
</reference>
<evidence type="ECO:0000256" key="10">
    <source>
        <dbReference type="ARBA" id="ARBA00023136"/>
    </source>
</evidence>
<evidence type="ECO:0000256" key="5">
    <source>
        <dbReference type="ARBA" id="ARBA00022679"/>
    </source>
</evidence>
<evidence type="ECO:0000259" key="14">
    <source>
        <dbReference type="PROSITE" id="PS50885"/>
    </source>
</evidence>
<keyword evidence="10 12" id="KW-0472">Membrane</keyword>
<dbReference type="Gene3D" id="6.10.340.10">
    <property type="match status" value="1"/>
</dbReference>
<dbReference type="Gene3D" id="3.30.565.10">
    <property type="entry name" value="Histidine kinase-like ATPase, C-terminal domain"/>
    <property type="match status" value="1"/>
</dbReference>
<keyword evidence="16" id="KW-1185">Reference proteome</keyword>
<gene>
    <name evidence="15" type="ORF">OOZ53_11075</name>
</gene>
<dbReference type="GO" id="GO:0005524">
    <property type="term" value="F:ATP binding"/>
    <property type="evidence" value="ECO:0007669"/>
    <property type="project" value="UniProtKB-KW"/>
</dbReference>
<comment type="catalytic activity">
    <reaction evidence="1">
        <text>ATP + protein L-histidine = ADP + protein N-phospho-L-histidine.</text>
        <dbReference type="EC" id="2.7.13.3"/>
    </reaction>
</comment>
<dbReference type="Pfam" id="PF00672">
    <property type="entry name" value="HAMP"/>
    <property type="match status" value="1"/>
</dbReference>
<dbReference type="InterPro" id="IPR005467">
    <property type="entry name" value="His_kinase_dom"/>
</dbReference>
<dbReference type="InterPro" id="IPR003660">
    <property type="entry name" value="HAMP_dom"/>
</dbReference>
<proteinExistence type="predicted"/>
<dbReference type="SMART" id="SM00388">
    <property type="entry name" value="HisKA"/>
    <property type="match status" value="1"/>
</dbReference>
<dbReference type="CDD" id="cd00082">
    <property type="entry name" value="HisKA"/>
    <property type="match status" value="1"/>
</dbReference>
<evidence type="ECO:0000256" key="4">
    <source>
        <dbReference type="ARBA" id="ARBA00022553"/>
    </source>
</evidence>
<keyword evidence="15" id="KW-0067">ATP-binding</keyword>
<protein>
    <recommendedName>
        <fullName evidence="3">histidine kinase</fullName>
        <ecNumber evidence="3">2.7.13.3</ecNumber>
    </recommendedName>
</protein>
<dbReference type="SMART" id="SM00304">
    <property type="entry name" value="HAMP"/>
    <property type="match status" value="1"/>
</dbReference>
<dbReference type="RefSeq" id="WP_271089597.1">
    <property type="nucleotide sequence ID" value="NZ_JAPJZH010000006.1"/>
</dbReference>
<evidence type="ECO:0000256" key="9">
    <source>
        <dbReference type="ARBA" id="ARBA00023012"/>
    </source>
</evidence>
<comment type="caution">
    <text evidence="15">The sequence shown here is derived from an EMBL/GenBank/DDBJ whole genome shotgun (WGS) entry which is preliminary data.</text>
</comment>
<evidence type="ECO:0000256" key="12">
    <source>
        <dbReference type="SAM" id="Phobius"/>
    </source>
</evidence>
<evidence type="ECO:0000256" key="2">
    <source>
        <dbReference type="ARBA" id="ARBA00004370"/>
    </source>
</evidence>
<evidence type="ECO:0000256" key="11">
    <source>
        <dbReference type="SAM" id="MobiDB-lite"/>
    </source>
</evidence>
<dbReference type="SUPFAM" id="SSF55874">
    <property type="entry name" value="ATPase domain of HSP90 chaperone/DNA topoisomerase II/histidine kinase"/>
    <property type="match status" value="1"/>
</dbReference>
<keyword evidence="8 12" id="KW-1133">Transmembrane helix</keyword>
<evidence type="ECO:0000256" key="1">
    <source>
        <dbReference type="ARBA" id="ARBA00000085"/>
    </source>
</evidence>
<keyword evidence="4" id="KW-0597">Phosphoprotein</keyword>
<dbReference type="InterPro" id="IPR003594">
    <property type="entry name" value="HATPase_dom"/>
</dbReference>
<evidence type="ECO:0000313" key="16">
    <source>
        <dbReference type="Proteomes" id="UP001148313"/>
    </source>
</evidence>
<sequence>MFHLSMRGKLCLAIAVTAMLVIVIMAGMVGISFREGLTHYILAADMDRLRPVKTALTEDYDEEAGGWPQFDGTPIGFLEYVRMELDPFRPDRLTASAPVGGMPSDVKIGDGPVQPATDDPLGIGPRTFLLDADRNLVGGAPGLVEGALIEPIIVNRGEAGEAVVGYFGVRSPNEGRTLADSIYLCGQFRTLGWASLFALIASTLFATFLSKQLIAPLQMLAGSTRRLANGDYGIQLRSARTDEVGELIKDFNLLARNLERAAKAEKQWISDTSHELKTPLSILRAEIEALQDGVRLAGQGTYATLHCAVMRVSELVEALSLLSYAREEKLVQKIENQDISRIVGETTKMTRSVMEDAGLTLDVSIQSGVIGDVDPMRIRQMIGNLLENSRRYTEAPGTVQIRLTRSDHEIVLTVADSAPSPPKDNLKRLFDRFYRVEETHSHALGSVGLGLAVCQAIVKDHGGAITAEISGLGGLGVTVRIPIKMKRAMPSSVPRDQAIQVTLTATGTRDLRRRNPFKSDRHTRLFSRR</sequence>
<keyword evidence="15" id="KW-0547">Nucleotide-binding</keyword>
<dbReference type="PANTHER" id="PTHR45436">
    <property type="entry name" value="SENSOR HISTIDINE KINASE YKOH"/>
    <property type="match status" value="1"/>
</dbReference>
<dbReference type="PANTHER" id="PTHR45436:SF5">
    <property type="entry name" value="SENSOR HISTIDINE KINASE TRCS"/>
    <property type="match status" value="1"/>
</dbReference>
<evidence type="ECO:0000259" key="13">
    <source>
        <dbReference type="PROSITE" id="PS50109"/>
    </source>
</evidence>
<dbReference type="CDD" id="cd06225">
    <property type="entry name" value="HAMP"/>
    <property type="match status" value="1"/>
</dbReference>
<dbReference type="EMBL" id="JAPJZH010000006">
    <property type="protein sequence ID" value="MDA4845894.1"/>
    <property type="molecule type" value="Genomic_DNA"/>
</dbReference>
<keyword evidence="7" id="KW-0418">Kinase</keyword>
<dbReference type="SUPFAM" id="SSF47384">
    <property type="entry name" value="Homodimeric domain of signal transducing histidine kinase"/>
    <property type="match status" value="1"/>
</dbReference>
<dbReference type="SUPFAM" id="SSF158472">
    <property type="entry name" value="HAMP domain-like"/>
    <property type="match status" value="1"/>
</dbReference>
<dbReference type="InterPro" id="IPR004358">
    <property type="entry name" value="Sig_transdc_His_kin-like_C"/>
</dbReference>
<dbReference type="Pfam" id="PF02518">
    <property type="entry name" value="HATPase_c"/>
    <property type="match status" value="1"/>
</dbReference>
<feature type="region of interest" description="Disordered" evidence="11">
    <location>
        <begin position="509"/>
        <end position="529"/>
    </location>
</feature>
<evidence type="ECO:0000256" key="6">
    <source>
        <dbReference type="ARBA" id="ARBA00022692"/>
    </source>
</evidence>
<dbReference type="Pfam" id="PF00512">
    <property type="entry name" value="HisKA"/>
    <property type="match status" value="1"/>
</dbReference>
<dbReference type="EC" id="2.7.13.3" evidence="3"/>
<evidence type="ECO:0000256" key="7">
    <source>
        <dbReference type="ARBA" id="ARBA00022777"/>
    </source>
</evidence>
<dbReference type="PROSITE" id="PS50109">
    <property type="entry name" value="HIS_KIN"/>
    <property type="match status" value="1"/>
</dbReference>
<dbReference type="Gene3D" id="1.10.287.130">
    <property type="match status" value="1"/>
</dbReference>
<dbReference type="InterPro" id="IPR036097">
    <property type="entry name" value="HisK_dim/P_sf"/>
</dbReference>
<evidence type="ECO:0000256" key="3">
    <source>
        <dbReference type="ARBA" id="ARBA00012438"/>
    </source>
</evidence>
<name>A0ABT4VMJ8_9HYPH</name>